<keyword evidence="2" id="KW-1185">Reference proteome</keyword>
<protein>
    <submittedName>
        <fullName evidence="1">Uncharacterized protein</fullName>
    </submittedName>
</protein>
<dbReference type="EMBL" id="JACHID010000025">
    <property type="protein sequence ID" value="MBB5022914.1"/>
    <property type="molecule type" value="Genomic_DNA"/>
</dbReference>
<gene>
    <name evidence="1" type="ORF">HNR37_002263</name>
</gene>
<name>A0A7W7Y6L5_9BACT</name>
<accession>A0A7W7Y6L5</accession>
<proteinExistence type="predicted"/>
<organism evidence="1 2">
    <name type="scientific">Desulfurispira natronophila</name>
    <dbReference type="NCBI Taxonomy" id="682562"/>
    <lineage>
        <taxon>Bacteria</taxon>
        <taxon>Pseudomonadati</taxon>
        <taxon>Chrysiogenota</taxon>
        <taxon>Chrysiogenia</taxon>
        <taxon>Chrysiogenales</taxon>
        <taxon>Chrysiogenaceae</taxon>
        <taxon>Desulfurispira</taxon>
    </lineage>
</organism>
<reference evidence="1 2" key="1">
    <citation type="submission" date="2020-08" db="EMBL/GenBank/DDBJ databases">
        <title>Genomic Encyclopedia of Type Strains, Phase IV (KMG-IV): sequencing the most valuable type-strain genomes for metagenomic binning, comparative biology and taxonomic classification.</title>
        <authorList>
            <person name="Goeker M."/>
        </authorList>
    </citation>
    <scope>NUCLEOTIDE SEQUENCE [LARGE SCALE GENOMIC DNA]</scope>
    <source>
        <strain evidence="1 2">DSM 22071</strain>
    </source>
</reference>
<dbReference type="Proteomes" id="UP000528322">
    <property type="component" value="Unassembled WGS sequence"/>
</dbReference>
<comment type="caution">
    <text evidence="1">The sequence shown here is derived from an EMBL/GenBank/DDBJ whole genome shotgun (WGS) entry which is preliminary data.</text>
</comment>
<dbReference type="AlphaFoldDB" id="A0A7W7Y6L5"/>
<evidence type="ECO:0000313" key="2">
    <source>
        <dbReference type="Proteomes" id="UP000528322"/>
    </source>
</evidence>
<sequence>MTFLHRLIIPSFANLKDLAWLVTTFGVTRAIISYVMGRIAELFKWYRVAAKIYDWGISLIDANTSSGMPFKQRQMLQFLANRAGYMAHKTDAKDPLFLCQIVPNTVFTGNETGKPAGQVAIELLTSDCVSMGWFYPQRSTSP</sequence>
<evidence type="ECO:0000313" key="1">
    <source>
        <dbReference type="EMBL" id="MBB5022914.1"/>
    </source>
</evidence>